<keyword evidence="2" id="KW-0963">Cytoplasm</keyword>
<accession>A0A7C2P475</accession>
<comment type="similarity">
    <text evidence="1">Belongs to the anaerobic coproporphyrinogen-III oxidase family. HemW subfamily.</text>
</comment>
<dbReference type="EMBL" id="DSOK01000091">
    <property type="protein sequence ID" value="HEN14415.1"/>
    <property type="molecule type" value="Genomic_DNA"/>
</dbReference>
<evidence type="ECO:0000256" key="2">
    <source>
        <dbReference type="RuleBase" id="RU364116"/>
    </source>
</evidence>
<keyword evidence="2" id="KW-0004">4Fe-4S</keyword>
<protein>
    <recommendedName>
        <fullName evidence="2">Heme chaperone HemW</fullName>
    </recommendedName>
</protein>
<keyword evidence="2" id="KW-0408">Iron</keyword>
<dbReference type="GO" id="GO:0004109">
    <property type="term" value="F:coproporphyrinogen oxidase activity"/>
    <property type="evidence" value="ECO:0007669"/>
    <property type="project" value="InterPro"/>
</dbReference>
<dbReference type="InterPro" id="IPR010723">
    <property type="entry name" value="HemN_C"/>
</dbReference>
<dbReference type="AlphaFoldDB" id="A0A7C2P475"/>
<keyword evidence="2" id="KW-0411">Iron-sulfur</keyword>
<dbReference type="PANTHER" id="PTHR13932">
    <property type="entry name" value="COPROPORPHYRINIGEN III OXIDASE"/>
    <property type="match status" value="1"/>
</dbReference>
<name>A0A7C2P475_9PLAN</name>
<dbReference type="InterPro" id="IPR034505">
    <property type="entry name" value="Coproporphyrinogen-III_oxidase"/>
</dbReference>
<comment type="function">
    <text evidence="2">Probably acts as a heme chaperone, transferring heme to an unknown acceptor. Binds one molecule of heme per monomer, possibly covalently. Binds 1 [4Fe-4S] cluster. The cluster is coordinated with 3 cysteines and an exchangeable S-adenosyl-L-methionine.</text>
</comment>
<proteinExistence type="inferred from homology"/>
<keyword evidence="2" id="KW-0949">S-adenosyl-L-methionine</keyword>
<dbReference type="InterPro" id="IPR058240">
    <property type="entry name" value="rSAM_sf"/>
</dbReference>
<dbReference type="GO" id="GO:0005737">
    <property type="term" value="C:cytoplasm"/>
    <property type="evidence" value="ECO:0007669"/>
    <property type="project" value="UniProtKB-SubCell"/>
</dbReference>
<evidence type="ECO:0000259" key="3">
    <source>
        <dbReference type="PROSITE" id="PS51918"/>
    </source>
</evidence>
<dbReference type="SFLD" id="SFLDS00029">
    <property type="entry name" value="Radical_SAM"/>
    <property type="match status" value="1"/>
</dbReference>
<dbReference type="PANTHER" id="PTHR13932:SF5">
    <property type="entry name" value="RADICAL S-ADENOSYL METHIONINE DOMAIN-CONTAINING PROTEIN 1, MITOCHONDRIAL"/>
    <property type="match status" value="1"/>
</dbReference>
<dbReference type="InterPro" id="IPR007197">
    <property type="entry name" value="rSAM"/>
</dbReference>
<dbReference type="Pfam" id="PF06969">
    <property type="entry name" value="HemN_C"/>
    <property type="match status" value="1"/>
</dbReference>
<dbReference type="GO" id="GO:0006779">
    <property type="term" value="P:porphyrin-containing compound biosynthetic process"/>
    <property type="evidence" value="ECO:0007669"/>
    <property type="project" value="InterPro"/>
</dbReference>
<dbReference type="GO" id="GO:0051539">
    <property type="term" value="F:4 iron, 4 sulfur cluster binding"/>
    <property type="evidence" value="ECO:0007669"/>
    <property type="project" value="UniProtKB-UniRule"/>
</dbReference>
<feature type="domain" description="Radical SAM core" evidence="3">
    <location>
        <begin position="7"/>
        <end position="244"/>
    </location>
</feature>
<sequence>MRPQRKPRLSIPRAAYVHVPFCRHRCGYCDFTLIAGRDDLIGDFLAALARELRLPPHDPPTGRTPLDTLFLGGGTPTHPPPSDLRTLFALLQDRFDWSDESEVSVEANPLDLTDDQLAVLDEFGVNRISLGVQAFSAETLRLLERDHAPEDIPRIVQRVQRQCDNVSIDLIFGVPGQSLAEWEQTLRRGLDLGVPHISTYGLTFESGTAFETRRLRGELARTPEELEREMYAAAMEILIAAGYEHYEISNFARPGFSCRHNQTYWDGREYFAYGPGAARYVRGRRETNVRSVLGWLAKLERNESPVADAEELSPEARARELIFLGLRTSRGINRREFRERTGFALDELVGDAIRSQIASGHLQDDGNAIRLTREGKFVADRVVAAFL</sequence>
<organism evidence="4">
    <name type="scientific">Schlesneria paludicola</name>
    <dbReference type="NCBI Taxonomy" id="360056"/>
    <lineage>
        <taxon>Bacteria</taxon>
        <taxon>Pseudomonadati</taxon>
        <taxon>Planctomycetota</taxon>
        <taxon>Planctomycetia</taxon>
        <taxon>Planctomycetales</taxon>
        <taxon>Planctomycetaceae</taxon>
        <taxon>Schlesneria</taxon>
    </lineage>
</organism>
<evidence type="ECO:0000313" key="4">
    <source>
        <dbReference type="EMBL" id="HEN14415.1"/>
    </source>
</evidence>
<comment type="caution">
    <text evidence="4">The sequence shown here is derived from an EMBL/GenBank/DDBJ whole genome shotgun (WGS) entry which is preliminary data.</text>
</comment>
<dbReference type="NCBIfam" id="TIGR00539">
    <property type="entry name" value="hemN_rel"/>
    <property type="match status" value="1"/>
</dbReference>
<dbReference type="InterPro" id="IPR006638">
    <property type="entry name" value="Elp3/MiaA/NifB-like_rSAM"/>
</dbReference>
<dbReference type="SFLD" id="SFLDG01065">
    <property type="entry name" value="anaerobic_coproporphyrinogen-I"/>
    <property type="match status" value="1"/>
</dbReference>
<reference evidence="4" key="1">
    <citation type="journal article" date="2020" name="mSystems">
        <title>Genome- and Community-Level Interaction Insights into Carbon Utilization and Element Cycling Functions of Hydrothermarchaeota in Hydrothermal Sediment.</title>
        <authorList>
            <person name="Zhou Z."/>
            <person name="Liu Y."/>
            <person name="Xu W."/>
            <person name="Pan J."/>
            <person name="Luo Z.H."/>
            <person name="Li M."/>
        </authorList>
    </citation>
    <scope>NUCLEOTIDE SEQUENCE [LARGE SCALE GENOMIC DNA]</scope>
    <source>
        <strain evidence="4">SpSt-339</strain>
    </source>
</reference>
<keyword evidence="2" id="KW-0349">Heme</keyword>
<dbReference type="CDD" id="cd01335">
    <property type="entry name" value="Radical_SAM"/>
    <property type="match status" value="1"/>
</dbReference>
<dbReference type="SFLD" id="SFLDF00562">
    <property type="entry name" value="HemN-like__clustered_with_heat"/>
    <property type="match status" value="1"/>
</dbReference>
<dbReference type="InterPro" id="IPR004559">
    <property type="entry name" value="HemW-like"/>
</dbReference>
<dbReference type="Gene3D" id="3.30.750.200">
    <property type="match status" value="1"/>
</dbReference>
<comment type="subcellular location">
    <subcellularLocation>
        <location evidence="2">Cytoplasm</location>
    </subcellularLocation>
</comment>
<evidence type="ECO:0000256" key="1">
    <source>
        <dbReference type="ARBA" id="ARBA00006100"/>
    </source>
</evidence>
<gene>
    <name evidence="4" type="primary">hemW</name>
    <name evidence="4" type="ORF">ENQ76_02960</name>
</gene>
<dbReference type="SUPFAM" id="SSF102114">
    <property type="entry name" value="Radical SAM enzymes"/>
    <property type="match status" value="1"/>
</dbReference>
<keyword evidence="2" id="KW-0143">Chaperone</keyword>
<dbReference type="GO" id="GO:0046872">
    <property type="term" value="F:metal ion binding"/>
    <property type="evidence" value="ECO:0007669"/>
    <property type="project" value="UniProtKB-UniRule"/>
</dbReference>
<dbReference type="PROSITE" id="PS51918">
    <property type="entry name" value="RADICAL_SAM"/>
    <property type="match status" value="1"/>
</dbReference>
<dbReference type="SMART" id="SM00729">
    <property type="entry name" value="Elp3"/>
    <property type="match status" value="1"/>
</dbReference>
<dbReference type="Pfam" id="PF04055">
    <property type="entry name" value="Radical_SAM"/>
    <property type="match status" value="1"/>
</dbReference>
<keyword evidence="2" id="KW-0479">Metal-binding</keyword>